<dbReference type="InterPro" id="IPR008966">
    <property type="entry name" value="Adhesion_dom_sf"/>
</dbReference>
<comment type="caution">
    <text evidence="6">The sequence shown here is derived from an EMBL/GenBank/DDBJ whole genome shotgun (WGS) entry which is preliminary data.</text>
</comment>
<name>A0ABX9SGY1_9GAMM</name>
<evidence type="ECO:0000313" key="7">
    <source>
        <dbReference type="Proteomes" id="UP000280955"/>
    </source>
</evidence>
<feature type="chain" id="PRO_5045148579" evidence="5">
    <location>
        <begin position="24"/>
        <end position="205"/>
    </location>
</feature>
<proteinExistence type="inferred from homology"/>
<keyword evidence="3 5" id="KW-0732">Signal</keyword>
<evidence type="ECO:0000256" key="2">
    <source>
        <dbReference type="ARBA" id="ARBA00006671"/>
    </source>
</evidence>
<dbReference type="Proteomes" id="UP000280955">
    <property type="component" value="Unassembled WGS sequence"/>
</dbReference>
<reference evidence="6 7" key="1">
    <citation type="submission" date="2018-10" db="EMBL/GenBank/DDBJ databases">
        <title>Genomic Encyclopedia of Archaeal and Bacterial Type Strains, Phase II (KMG-II): from individual species to whole genera.</title>
        <authorList>
            <person name="Goeker M."/>
        </authorList>
    </citation>
    <scope>NUCLEOTIDE SEQUENCE [LARGE SCALE GENOMIC DNA]</scope>
    <source>
        <strain evidence="6 7">DSM 15149</strain>
    </source>
</reference>
<organism evidence="6 7">
    <name type="scientific">Photorhabdus asymbiotica</name>
    <dbReference type="NCBI Taxonomy" id="291112"/>
    <lineage>
        <taxon>Bacteria</taxon>
        <taxon>Pseudomonadati</taxon>
        <taxon>Pseudomonadota</taxon>
        <taxon>Gammaproteobacteria</taxon>
        <taxon>Enterobacterales</taxon>
        <taxon>Morganellaceae</taxon>
        <taxon>Photorhabdus</taxon>
    </lineage>
</organism>
<evidence type="ECO:0000256" key="5">
    <source>
        <dbReference type="SAM" id="SignalP"/>
    </source>
</evidence>
<dbReference type="SUPFAM" id="SSF49401">
    <property type="entry name" value="Bacterial adhesins"/>
    <property type="match status" value="1"/>
</dbReference>
<dbReference type="PANTHER" id="PTHR33420">
    <property type="entry name" value="FIMBRIAL SUBUNIT ELFA-RELATED"/>
    <property type="match status" value="1"/>
</dbReference>
<dbReference type="EMBL" id="RBLJ01000005">
    <property type="protein sequence ID" value="RKS54545.1"/>
    <property type="molecule type" value="Genomic_DNA"/>
</dbReference>
<accession>A0ABX9SGY1</accession>
<protein>
    <submittedName>
        <fullName evidence="6">Major type 1 subunit fimbrin (Pilin)</fullName>
    </submittedName>
</protein>
<dbReference type="InterPro" id="IPR050263">
    <property type="entry name" value="Bact_Fimbrial_Adh_Pro"/>
</dbReference>
<sequence length="205" mass="21072">MKKILKISAVAALVMGAASAALAAGEATEEGHVGKNTMVTITGNVVAATCDVTSPNANGKVNLGNASENAFLASAFTDQKGIVSYAKESSRPITIALSNCDDKNTVADKVQLHVTGPVLGGSNNLIFNNSEDGKNVGAILTYKDKDAKETVVSNNSNVLLGAKGSTGAEFNGQSITFTAYMASIVPKPGSNQHVNAPITFSYAYN</sequence>
<feature type="signal peptide" evidence="5">
    <location>
        <begin position="1"/>
        <end position="23"/>
    </location>
</feature>
<keyword evidence="7" id="KW-1185">Reference proteome</keyword>
<gene>
    <name evidence="6" type="ORF">BDD30_4122</name>
</gene>
<evidence type="ECO:0000313" key="6">
    <source>
        <dbReference type="EMBL" id="RKS54545.1"/>
    </source>
</evidence>
<evidence type="ECO:0000256" key="4">
    <source>
        <dbReference type="ARBA" id="ARBA00023263"/>
    </source>
</evidence>
<dbReference type="RefSeq" id="WP_012776392.1">
    <property type="nucleotide sequence ID" value="NC_012962.1"/>
</dbReference>
<comment type="similarity">
    <text evidence="2">Belongs to the fimbrial protein family.</text>
</comment>
<dbReference type="InterPro" id="IPR036937">
    <property type="entry name" value="Adhesion_dom_fimbrial_sf"/>
</dbReference>
<evidence type="ECO:0000256" key="3">
    <source>
        <dbReference type="ARBA" id="ARBA00022729"/>
    </source>
</evidence>
<comment type="subcellular location">
    <subcellularLocation>
        <location evidence="1">Fimbrium</location>
    </subcellularLocation>
</comment>
<evidence type="ECO:0000256" key="1">
    <source>
        <dbReference type="ARBA" id="ARBA00004561"/>
    </source>
</evidence>
<dbReference type="Gene3D" id="2.60.40.1090">
    <property type="entry name" value="Fimbrial-type adhesion domain"/>
    <property type="match status" value="1"/>
</dbReference>
<keyword evidence="4" id="KW-0281">Fimbrium</keyword>
<dbReference type="PANTHER" id="PTHR33420:SF3">
    <property type="entry name" value="FIMBRIAL SUBUNIT ELFA"/>
    <property type="match status" value="1"/>
</dbReference>